<comment type="caution">
    <text evidence="2">The sequence shown here is derived from an EMBL/GenBank/DDBJ whole genome shotgun (WGS) entry which is preliminary data.</text>
</comment>
<feature type="domain" description="Mycothiol-dependent maleylpyruvate isomerase metal-binding" evidence="1">
    <location>
        <begin position="13"/>
        <end position="99"/>
    </location>
</feature>
<name>A0ABN2LC36_9MICO</name>
<dbReference type="NCBIfam" id="TIGR03083">
    <property type="entry name" value="maleylpyruvate isomerase family mycothiol-dependent enzyme"/>
    <property type="match status" value="1"/>
</dbReference>
<organism evidence="2 3">
    <name type="scientific">Leucobacter iarius</name>
    <dbReference type="NCBI Taxonomy" id="333963"/>
    <lineage>
        <taxon>Bacteria</taxon>
        <taxon>Bacillati</taxon>
        <taxon>Actinomycetota</taxon>
        <taxon>Actinomycetes</taxon>
        <taxon>Micrococcales</taxon>
        <taxon>Microbacteriaceae</taxon>
        <taxon>Leucobacter</taxon>
    </lineage>
</organism>
<dbReference type="InterPro" id="IPR024344">
    <property type="entry name" value="MDMPI_metal-binding"/>
</dbReference>
<dbReference type="Pfam" id="PF11716">
    <property type="entry name" value="MDMPI_N"/>
    <property type="match status" value="1"/>
</dbReference>
<dbReference type="Proteomes" id="UP001500851">
    <property type="component" value="Unassembled WGS sequence"/>
</dbReference>
<dbReference type="Gene3D" id="1.20.120.450">
    <property type="entry name" value="dinb family like domain"/>
    <property type="match status" value="1"/>
</dbReference>
<dbReference type="InterPro" id="IPR017517">
    <property type="entry name" value="Maleyloyr_isom"/>
</dbReference>
<dbReference type="SUPFAM" id="SSF109854">
    <property type="entry name" value="DinB/YfiT-like putative metalloenzymes"/>
    <property type="match status" value="1"/>
</dbReference>
<accession>A0ABN2LC36</accession>
<evidence type="ECO:0000259" key="1">
    <source>
        <dbReference type="Pfam" id="PF11716"/>
    </source>
</evidence>
<proteinExistence type="predicted"/>
<dbReference type="GO" id="GO:0016853">
    <property type="term" value="F:isomerase activity"/>
    <property type="evidence" value="ECO:0007669"/>
    <property type="project" value="UniProtKB-KW"/>
</dbReference>
<gene>
    <name evidence="2" type="ORF">GCM10009768_09730</name>
</gene>
<keyword evidence="2" id="KW-0413">Isomerase</keyword>
<keyword evidence="3" id="KW-1185">Reference proteome</keyword>
<evidence type="ECO:0000313" key="2">
    <source>
        <dbReference type="EMBL" id="GAA1782894.1"/>
    </source>
</evidence>
<protein>
    <submittedName>
        <fullName evidence="2">Maleylpyruvate isomerase family mycothiol-dependent enzyme</fullName>
    </submittedName>
</protein>
<sequence>MNLSKNEAWDAVHDERLRLADDLATIAAADWQRPSLCPGWSVHDVLAHLLDTARTGRVAFVRSMIAARGDFDRANADGIRRCKDPDPARTLAEFRASAGLRRTPPANLATRLVEAIVHGEDVRRPLGLSGDYPAPAVRGALDYQLRTRVSFGGGAERAAGLRLISADSGAARGEGPEVRGTELDLLMAVSGRPVPVAAFDGPGAELLAARSAQSSIQ</sequence>
<dbReference type="EMBL" id="BAAAOB010000001">
    <property type="protein sequence ID" value="GAA1782894.1"/>
    <property type="molecule type" value="Genomic_DNA"/>
</dbReference>
<dbReference type="InterPro" id="IPR034660">
    <property type="entry name" value="DinB/YfiT-like"/>
</dbReference>
<evidence type="ECO:0000313" key="3">
    <source>
        <dbReference type="Proteomes" id="UP001500851"/>
    </source>
</evidence>
<dbReference type="RefSeq" id="WP_344030032.1">
    <property type="nucleotide sequence ID" value="NZ_BAAAOB010000001.1"/>
</dbReference>
<reference evidence="2 3" key="1">
    <citation type="journal article" date="2019" name="Int. J. Syst. Evol. Microbiol.">
        <title>The Global Catalogue of Microorganisms (GCM) 10K type strain sequencing project: providing services to taxonomists for standard genome sequencing and annotation.</title>
        <authorList>
            <consortium name="The Broad Institute Genomics Platform"/>
            <consortium name="The Broad Institute Genome Sequencing Center for Infectious Disease"/>
            <person name="Wu L."/>
            <person name="Ma J."/>
        </authorList>
    </citation>
    <scope>NUCLEOTIDE SEQUENCE [LARGE SCALE GENOMIC DNA]</scope>
    <source>
        <strain evidence="2 3">JCM 14736</strain>
    </source>
</reference>